<protein>
    <submittedName>
        <fullName evidence="1">Uncharacterized protein</fullName>
    </submittedName>
</protein>
<dbReference type="EMBL" id="RJUL01000002">
    <property type="protein sequence ID" value="ROQ29769.1"/>
    <property type="molecule type" value="Genomic_DNA"/>
</dbReference>
<sequence>MQLVSQYPEFREAIVNLQQCSPRFASWLQTPINPPYPGPTPQLTELLGALVPKRRLPGCGAFRN</sequence>
<dbReference type="STRING" id="584787.GCA_001247655_03071"/>
<keyword evidence="2" id="KW-1185">Reference proteome</keyword>
<evidence type="ECO:0000313" key="2">
    <source>
        <dbReference type="Proteomes" id="UP000268033"/>
    </source>
</evidence>
<dbReference type="AlphaFoldDB" id="A0A3N1PNN0"/>
<proteinExistence type="predicted"/>
<name>A0A3N1PNN0_9GAMM</name>
<comment type="caution">
    <text evidence="1">The sequence shown here is derived from an EMBL/GenBank/DDBJ whole genome shotgun (WGS) entry which is preliminary data.</text>
</comment>
<organism evidence="1 2">
    <name type="scientific">Gallaecimonas pentaromativorans</name>
    <dbReference type="NCBI Taxonomy" id="584787"/>
    <lineage>
        <taxon>Bacteria</taxon>
        <taxon>Pseudomonadati</taxon>
        <taxon>Pseudomonadota</taxon>
        <taxon>Gammaproteobacteria</taxon>
        <taxon>Enterobacterales</taxon>
        <taxon>Gallaecimonadaceae</taxon>
        <taxon>Gallaecimonas</taxon>
    </lineage>
</organism>
<dbReference type="RefSeq" id="WP_123420687.1">
    <property type="nucleotide sequence ID" value="NZ_RJUL01000002.1"/>
</dbReference>
<dbReference type="Proteomes" id="UP000268033">
    <property type="component" value="Unassembled WGS sequence"/>
</dbReference>
<gene>
    <name evidence="1" type="ORF">EDC28_102141</name>
</gene>
<reference evidence="1 2" key="1">
    <citation type="submission" date="2018-11" db="EMBL/GenBank/DDBJ databases">
        <title>Genomic Encyclopedia of Type Strains, Phase IV (KMG-IV): sequencing the most valuable type-strain genomes for metagenomic binning, comparative biology and taxonomic classification.</title>
        <authorList>
            <person name="Goeker M."/>
        </authorList>
    </citation>
    <scope>NUCLEOTIDE SEQUENCE [LARGE SCALE GENOMIC DNA]</scope>
    <source>
        <strain evidence="1 2">DSM 21945</strain>
    </source>
</reference>
<evidence type="ECO:0000313" key="1">
    <source>
        <dbReference type="EMBL" id="ROQ29769.1"/>
    </source>
</evidence>
<accession>A0A3N1PNN0</accession>